<keyword evidence="4" id="KW-1185">Reference proteome</keyword>
<dbReference type="GO" id="GO:0004413">
    <property type="term" value="F:homoserine kinase activity"/>
    <property type="evidence" value="ECO:0007669"/>
    <property type="project" value="TreeGrafter"/>
</dbReference>
<reference evidence="3" key="2">
    <citation type="submission" date="2020-09" db="EMBL/GenBank/DDBJ databases">
        <authorList>
            <person name="Sun Q."/>
            <person name="Zhou Y."/>
        </authorList>
    </citation>
    <scope>NUCLEOTIDE SEQUENCE</scope>
    <source>
        <strain evidence="3">CGMCC 1.12827</strain>
    </source>
</reference>
<dbReference type="PANTHER" id="PTHR21064:SF6">
    <property type="entry name" value="AMINOGLYCOSIDE PHOSPHOTRANSFERASE DOMAIN-CONTAINING PROTEIN"/>
    <property type="match status" value="1"/>
</dbReference>
<dbReference type="Pfam" id="PF01636">
    <property type="entry name" value="APH"/>
    <property type="match status" value="1"/>
</dbReference>
<dbReference type="GO" id="GO:0009088">
    <property type="term" value="P:threonine biosynthetic process"/>
    <property type="evidence" value="ECO:0007669"/>
    <property type="project" value="TreeGrafter"/>
</dbReference>
<accession>A0A916SX58</accession>
<dbReference type="InterPro" id="IPR002575">
    <property type="entry name" value="Aminoglycoside_PTrfase"/>
</dbReference>
<dbReference type="PANTHER" id="PTHR21064">
    <property type="entry name" value="AMINOGLYCOSIDE PHOSPHOTRANSFERASE DOMAIN-CONTAINING PROTEIN-RELATED"/>
    <property type="match status" value="1"/>
</dbReference>
<dbReference type="SUPFAM" id="SSF56112">
    <property type="entry name" value="Protein kinase-like (PK-like)"/>
    <property type="match status" value="1"/>
</dbReference>
<dbReference type="InterPro" id="IPR011009">
    <property type="entry name" value="Kinase-like_dom_sf"/>
</dbReference>
<feature type="domain" description="Aminoglycoside phosphotransferase" evidence="2">
    <location>
        <begin position="32"/>
        <end position="265"/>
    </location>
</feature>
<reference evidence="3" key="1">
    <citation type="journal article" date="2014" name="Int. J. Syst. Evol. Microbiol.">
        <title>Complete genome sequence of Corynebacterium casei LMG S-19264T (=DSM 44701T), isolated from a smear-ripened cheese.</title>
        <authorList>
            <consortium name="US DOE Joint Genome Institute (JGI-PGF)"/>
            <person name="Walter F."/>
            <person name="Albersmeier A."/>
            <person name="Kalinowski J."/>
            <person name="Ruckert C."/>
        </authorList>
    </citation>
    <scope>NUCLEOTIDE SEQUENCE</scope>
    <source>
        <strain evidence="3">CGMCC 1.12827</strain>
    </source>
</reference>
<evidence type="ECO:0000313" key="3">
    <source>
        <dbReference type="EMBL" id="GGB20494.1"/>
    </source>
</evidence>
<evidence type="ECO:0000256" key="1">
    <source>
        <dbReference type="ARBA" id="ARBA00038240"/>
    </source>
</evidence>
<dbReference type="AlphaFoldDB" id="A0A916SX58"/>
<comment type="caution">
    <text evidence="3">The sequence shown here is derived from an EMBL/GenBank/DDBJ whole genome shotgun (WGS) entry which is preliminary data.</text>
</comment>
<evidence type="ECO:0000259" key="2">
    <source>
        <dbReference type="Pfam" id="PF01636"/>
    </source>
</evidence>
<evidence type="ECO:0000313" key="4">
    <source>
        <dbReference type="Proteomes" id="UP000621454"/>
    </source>
</evidence>
<name>A0A916SX58_9ACTN</name>
<gene>
    <name evidence="3" type="ORF">GCM10011489_05770</name>
</gene>
<dbReference type="Proteomes" id="UP000621454">
    <property type="component" value="Unassembled WGS sequence"/>
</dbReference>
<comment type="similarity">
    <text evidence="1">Belongs to the pseudomonas-type ThrB family.</text>
</comment>
<proteinExistence type="inferred from homology"/>
<organism evidence="3 4">
    <name type="scientific">Gordonia jinhuaensis</name>
    <dbReference type="NCBI Taxonomy" id="1517702"/>
    <lineage>
        <taxon>Bacteria</taxon>
        <taxon>Bacillati</taxon>
        <taxon>Actinomycetota</taxon>
        <taxon>Actinomycetes</taxon>
        <taxon>Mycobacteriales</taxon>
        <taxon>Gordoniaceae</taxon>
        <taxon>Gordonia</taxon>
    </lineage>
</organism>
<dbReference type="Gene3D" id="3.90.1200.10">
    <property type="match status" value="1"/>
</dbReference>
<dbReference type="RefSeq" id="WP_188585085.1">
    <property type="nucleotide sequence ID" value="NZ_BMGC01000003.1"/>
</dbReference>
<dbReference type="InterPro" id="IPR050249">
    <property type="entry name" value="Pseudomonas-type_ThrB"/>
</dbReference>
<dbReference type="EMBL" id="BMGC01000003">
    <property type="protein sequence ID" value="GGB20494.1"/>
    <property type="molecule type" value="Genomic_DNA"/>
</dbReference>
<protein>
    <submittedName>
        <fullName evidence="3">Aminoglycoside phosphotransferase</fullName>
    </submittedName>
</protein>
<sequence length="358" mass="39086">MTTSMDHAKKFAAVAASAFGLADARLTCLGMSENATFLAEDGTERIVLRVHRPGYHSRVAIESELDWMTALRRDTGIATAQVVPALSGERVIDVRPGGSEVSRFVSAFGFIEGATAEERPDAIGYRDLGEITATMHDHVRSWTVPQHFSRFRWDLSTTLGAAGRWGRWQDAPGMTPEYAAAIAPAVRLVASRLRDYGTTPDRFGLVHADLRHSNLMLDDAGEITVIDFDDSGWTWLLADLAAVVSWIEGSDEAEEMIAEWMRGYRSVRVLDHVHRAMVPTFVMLRRLMLTAWIGTHPEADIARVVTDGFACGTADVAQRYVSDSHWLADACDVSTRVIASTDTGMSIAVGEAAMAASG</sequence>